<evidence type="ECO:0000313" key="11">
    <source>
        <dbReference type="EMBL" id="MBM6619234.1"/>
    </source>
</evidence>
<dbReference type="GO" id="GO:0003887">
    <property type="term" value="F:DNA-directed DNA polymerase activity"/>
    <property type="evidence" value="ECO:0007669"/>
    <property type="project" value="UniProtKB-EC"/>
</dbReference>
<dbReference type="PANTHER" id="PTHR34388">
    <property type="entry name" value="DNA POLYMERASE III SUBUNIT DELTA"/>
    <property type="match status" value="1"/>
</dbReference>
<organism evidence="11 12">
    <name type="scientific">Bacillus suaedaesalsae</name>
    <dbReference type="NCBI Taxonomy" id="2810349"/>
    <lineage>
        <taxon>Bacteria</taxon>
        <taxon>Bacillati</taxon>
        <taxon>Bacillota</taxon>
        <taxon>Bacilli</taxon>
        <taxon>Bacillales</taxon>
        <taxon>Bacillaceae</taxon>
        <taxon>Bacillus</taxon>
    </lineage>
</organism>
<keyword evidence="5" id="KW-0235">DNA replication</keyword>
<evidence type="ECO:0000256" key="3">
    <source>
        <dbReference type="ARBA" id="ARBA00022679"/>
    </source>
</evidence>
<dbReference type="Proteomes" id="UP001518925">
    <property type="component" value="Unassembled WGS sequence"/>
</dbReference>
<evidence type="ECO:0000256" key="1">
    <source>
        <dbReference type="ARBA" id="ARBA00012417"/>
    </source>
</evidence>
<keyword evidence="3 11" id="KW-0808">Transferase</keyword>
<evidence type="ECO:0000259" key="9">
    <source>
        <dbReference type="Pfam" id="PF06144"/>
    </source>
</evidence>
<evidence type="ECO:0000256" key="7">
    <source>
        <dbReference type="ARBA" id="ARBA00034754"/>
    </source>
</evidence>
<comment type="caution">
    <text evidence="11">The sequence shown here is derived from an EMBL/GenBank/DDBJ whole genome shotgun (WGS) entry which is preliminary data.</text>
</comment>
<dbReference type="EC" id="2.7.7.7" evidence="1"/>
<dbReference type="InterPro" id="IPR048466">
    <property type="entry name" value="DNA_pol3_delta-like_C"/>
</dbReference>
<feature type="domain" description="DNA polymerase III delta subunit-like C-terminal" evidence="10">
    <location>
        <begin position="216"/>
        <end position="335"/>
    </location>
</feature>
<feature type="domain" description="DNA polymerase III delta N-terminal" evidence="9">
    <location>
        <begin position="18"/>
        <end position="143"/>
    </location>
</feature>
<dbReference type="NCBIfam" id="TIGR01128">
    <property type="entry name" value="holA"/>
    <property type="match status" value="1"/>
</dbReference>
<evidence type="ECO:0000313" key="12">
    <source>
        <dbReference type="Proteomes" id="UP001518925"/>
    </source>
</evidence>
<dbReference type="Gene3D" id="3.40.50.300">
    <property type="entry name" value="P-loop containing nucleotide triphosphate hydrolases"/>
    <property type="match status" value="1"/>
</dbReference>
<dbReference type="Gene3D" id="1.20.272.10">
    <property type="match status" value="1"/>
</dbReference>
<keyword evidence="12" id="KW-1185">Reference proteome</keyword>
<evidence type="ECO:0000259" key="10">
    <source>
        <dbReference type="Pfam" id="PF21694"/>
    </source>
</evidence>
<dbReference type="Pfam" id="PF06144">
    <property type="entry name" value="DNA_pol3_delta"/>
    <property type="match status" value="1"/>
</dbReference>
<comment type="catalytic activity">
    <reaction evidence="8">
        <text>DNA(n) + a 2'-deoxyribonucleoside 5'-triphosphate = DNA(n+1) + diphosphate</text>
        <dbReference type="Rhea" id="RHEA:22508"/>
        <dbReference type="Rhea" id="RHEA-COMP:17339"/>
        <dbReference type="Rhea" id="RHEA-COMP:17340"/>
        <dbReference type="ChEBI" id="CHEBI:33019"/>
        <dbReference type="ChEBI" id="CHEBI:61560"/>
        <dbReference type="ChEBI" id="CHEBI:173112"/>
        <dbReference type="EC" id="2.7.7.7"/>
    </reaction>
</comment>
<evidence type="ECO:0000256" key="6">
    <source>
        <dbReference type="ARBA" id="ARBA00022932"/>
    </source>
</evidence>
<evidence type="ECO:0000256" key="8">
    <source>
        <dbReference type="ARBA" id="ARBA00049244"/>
    </source>
</evidence>
<dbReference type="InterPro" id="IPR005790">
    <property type="entry name" value="DNA_polIII_delta"/>
</dbReference>
<accession>A0ABS2DL59</accession>
<keyword evidence="6" id="KW-0239">DNA-directed DNA polymerase</keyword>
<dbReference type="Pfam" id="PF21694">
    <property type="entry name" value="DNA_pol3_delta_C"/>
    <property type="match status" value="1"/>
</dbReference>
<comment type="similarity">
    <text evidence="7">Belongs to the DNA polymerase HolA subunit family.</text>
</comment>
<dbReference type="InterPro" id="IPR008921">
    <property type="entry name" value="DNA_pol3_clamp-load_cplx_C"/>
</dbReference>
<name>A0ABS2DL59_9BACI</name>
<dbReference type="InterPro" id="IPR010372">
    <property type="entry name" value="DNA_pol3_delta_N"/>
</dbReference>
<dbReference type="PANTHER" id="PTHR34388:SF1">
    <property type="entry name" value="DNA POLYMERASE III SUBUNIT DELTA"/>
    <property type="match status" value="1"/>
</dbReference>
<dbReference type="InterPro" id="IPR027417">
    <property type="entry name" value="P-loop_NTPase"/>
</dbReference>
<evidence type="ECO:0000256" key="4">
    <source>
        <dbReference type="ARBA" id="ARBA00022695"/>
    </source>
</evidence>
<dbReference type="SUPFAM" id="SSF52540">
    <property type="entry name" value="P-loop containing nucleoside triphosphate hydrolases"/>
    <property type="match status" value="1"/>
</dbReference>
<proteinExistence type="inferred from homology"/>
<dbReference type="SUPFAM" id="SSF48019">
    <property type="entry name" value="post-AAA+ oligomerization domain-like"/>
    <property type="match status" value="1"/>
</dbReference>
<evidence type="ECO:0000256" key="5">
    <source>
        <dbReference type="ARBA" id="ARBA00022705"/>
    </source>
</evidence>
<reference evidence="11 12" key="1">
    <citation type="submission" date="2021-02" db="EMBL/GenBank/DDBJ databases">
        <title>Bacillus sp. RD4P76, an endophyte from a halophyte.</title>
        <authorList>
            <person name="Sun J.-Q."/>
        </authorList>
    </citation>
    <scope>NUCLEOTIDE SEQUENCE [LARGE SCALE GENOMIC DNA]</scope>
    <source>
        <strain evidence="11 12">RD4P76</strain>
    </source>
</reference>
<keyword evidence="4 11" id="KW-0548">Nucleotidyltransferase</keyword>
<gene>
    <name evidence="11" type="primary">holA</name>
    <name evidence="11" type="ORF">JR050_16350</name>
</gene>
<dbReference type="EMBL" id="JAFELM010000042">
    <property type="protein sequence ID" value="MBM6619234.1"/>
    <property type="molecule type" value="Genomic_DNA"/>
</dbReference>
<dbReference type="RefSeq" id="WP_204204627.1">
    <property type="nucleotide sequence ID" value="NZ_JAFELM010000042.1"/>
</dbReference>
<sequence length="336" mass="38404">MNLDIHKKVKSKQLSSLYLLYGKESYFIDELTQLIISTTLNDEERDFNLSTYDMEEVSIDLAIEDAQTLPFFGDKRIVIVKNAWFLTGTKDKEKVDHTISLFESYIQSPSPFTIFIVVVNAEKLDDRKKISKLLKKEAEVFEASIPDEKAMVQWLKNQAKEKNVSITDEAILLLLQYVRNSVTLCIQELNKMATYVGEAGSIDIETVRLLSSKTIEDNIFELVDCVTQGKVPEAMVIFQDLLKLNEEPIKILSLLAGQFRLLFQVKELSSKGYGQQQIASHLKIHPFRVKLAMQKVSQFSADSLLKAIHELAEMDYKIKTGQIDKKLAIELFILKQ</sequence>
<protein>
    <recommendedName>
        <fullName evidence="2">DNA polymerase III subunit delta</fullName>
        <ecNumber evidence="1">2.7.7.7</ecNumber>
    </recommendedName>
</protein>
<dbReference type="Gene3D" id="1.10.8.60">
    <property type="match status" value="1"/>
</dbReference>
<evidence type="ECO:0000256" key="2">
    <source>
        <dbReference type="ARBA" id="ARBA00017703"/>
    </source>
</evidence>